<evidence type="ECO:0000313" key="2">
    <source>
        <dbReference type="EMBL" id="KAK4424787.1"/>
    </source>
</evidence>
<reference evidence="2" key="1">
    <citation type="submission" date="2020-06" db="EMBL/GenBank/DDBJ databases">
        <authorList>
            <person name="Li T."/>
            <person name="Hu X."/>
            <person name="Zhang T."/>
            <person name="Song X."/>
            <person name="Zhang H."/>
            <person name="Dai N."/>
            <person name="Sheng W."/>
            <person name="Hou X."/>
            <person name="Wei L."/>
        </authorList>
    </citation>
    <scope>NUCLEOTIDE SEQUENCE</scope>
    <source>
        <strain evidence="2">3651</strain>
        <tissue evidence="2">Leaf</tissue>
    </source>
</reference>
<accession>A0AAE2CJT6</accession>
<feature type="compositionally biased region" description="Gly residues" evidence="1">
    <location>
        <begin position="35"/>
        <end position="46"/>
    </location>
</feature>
<dbReference type="EMBL" id="JACGWO010000006">
    <property type="protein sequence ID" value="KAK4424787.1"/>
    <property type="molecule type" value="Genomic_DNA"/>
</dbReference>
<organism evidence="2 3">
    <name type="scientific">Sesamum alatum</name>
    <dbReference type="NCBI Taxonomy" id="300844"/>
    <lineage>
        <taxon>Eukaryota</taxon>
        <taxon>Viridiplantae</taxon>
        <taxon>Streptophyta</taxon>
        <taxon>Embryophyta</taxon>
        <taxon>Tracheophyta</taxon>
        <taxon>Spermatophyta</taxon>
        <taxon>Magnoliopsida</taxon>
        <taxon>eudicotyledons</taxon>
        <taxon>Gunneridae</taxon>
        <taxon>Pentapetalae</taxon>
        <taxon>asterids</taxon>
        <taxon>lamiids</taxon>
        <taxon>Lamiales</taxon>
        <taxon>Pedaliaceae</taxon>
        <taxon>Sesamum</taxon>
    </lineage>
</organism>
<sequence length="117" mass="11965">MRSPASNLATRMAVQHAQRGGMCGGVAGATWSLDGGKGSPGSGQRDGGVNLAGGRPVVKDGDVCENTHTARCGEASWRAGASNEGRGCEAEGGTEGEWRSGYRRESPEMSWRAAIGG</sequence>
<feature type="compositionally biased region" description="Basic and acidic residues" evidence="1">
    <location>
        <begin position="96"/>
        <end position="107"/>
    </location>
</feature>
<evidence type="ECO:0000313" key="3">
    <source>
        <dbReference type="Proteomes" id="UP001293254"/>
    </source>
</evidence>
<feature type="region of interest" description="Disordered" evidence="1">
    <location>
        <begin position="79"/>
        <end position="117"/>
    </location>
</feature>
<proteinExistence type="predicted"/>
<protein>
    <submittedName>
        <fullName evidence="2">Uncharacterized protein</fullName>
    </submittedName>
</protein>
<evidence type="ECO:0000256" key="1">
    <source>
        <dbReference type="SAM" id="MobiDB-lite"/>
    </source>
</evidence>
<keyword evidence="3" id="KW-1185">Reference proteome</keyword>
<feature type="region of interest" description="Disordered" evidence="1">
    <location>
        <begin position="29"/>
        <end position="56"/>
    </location>
</feature>
<dbReference type="AlphaFoldDB" id="A0AAE2CJT6"/>
<gene>
    <name evidence="2" type="ORF">Salat_1672300</name>
</gene>
<reference evidence="2" key="2">
    <citation type="journal article" date="2024" name="Plant">
        <title>Genomic evolution and insights into agronomic trait innovations of Sesamum species.</title>
        <authorList>
            <person name="Miao H."/>
            <person name="Wang L."/>
            <person name="Qu L."/>
            <person name="Liu H."/>
            <person name="Sun Y."/>
            <person name="Le M."/>
            <person name="Wang Q."/>
            <person name="Wei S."/>
            <person name="Zheng Y."/>
            <person name="Lin W."/>
            <person name="Duan Y."/>
            <person name="Cao H."/>
            <person name="Xiong S."/>
            <person name="Wang X."/>
            <person name="Wei L."/>
            <person name="Li C."/>
            <person name="Ma Q."/>
            <person name="Ju M."/>
            <person name="Zhao R."/>
            <person name="Li G."/>
            <person name="Mu C."/>
            <person name="Tian Q."/>
            <person name="Mei H."/>
            <person name="Zhang T."/>
            <person name="Gao T."/>
            <person name="Zhang H."/>
        </authorList>
    </citation>
    <scope>NUCLEOTIDE SEQUENCE</scope>
    <source>
        <strain evidence="2">3651</strain>
    </source>
</reference>
<comment type="caution">
    <text evidence="2">The sequence shown here is derived from an EMBL/GenBank/DDBJ whole genome shotgun (WGS) entry which is preliminary data.</text>
</comment>
<name>A0AAE2CJT6_9LAMI</name>
<dbReference type="Proteomes" id="UP001293254">
    <property type="component" value="Unassembled WGS sequence"/>
</dbReference>